<evidence type="ECO:0008006" key="4">
    <source>
        <dbReference type="Google" id="ProtNLM"/>
    </source>
</evidence>
<dbReference type="AlphaFoldDB" id="A0A314XI61"/>
<keyword evidence="3" id="KW-1185">Reference proteome</keyword>
<proteinExistence type="predicted"/>
<dbReference type="OrthoDB" id="1747840at2759"/>
<feature type="region of interest" description="Disordered" evidence="1">
    <location>
        <begin position="168"/>
        <end position="210"/>
    </location>
</feature>
<evidence type="ECO:0000313" key="3">
    <source>
        <dbReference type="Proteomes" id="UP000250321"/>
    </source>
</evidence>
<organism evidence="2 3">
    <name type="scientific">Prunus yedoensis var. nudiflora</name>
    <dbReference type="NCBI Taxonomy" id="2094558"/>
    <lineage>
        <taxon>Eukaryota</taxon>
        <taxon>Viridiplantae</taxon>
        <taxon>Streptophyta</taxon>
        <taxon>Embryophyta</taxon>
        <taxon>Tracheophyta</taxon>
        <taxon>Spermatophyta</taxon>
        <taxon>Magnoliopsida</taxon>
        <taxon>eudicotyledons</taxon>
        <taxon>Gunneridae</taxon>
        <taxon>Pentapetalae</taxon>
        <taxon>rosids</taxon>
        <taxon>fabids</taxon>
        <taxon>Rosales</taxon>
        <taxon>Rosaceae</taxon>
        <taxon>Amygdaloideae</taxon>
        <taxon>Amygdaleae</taxon>
        <taxon>Prunus</taxon>
    </lineage>
</organism>
<dbReference type="EMBL" id="PJQY01002456">
    <property type="protein sequence ID" value="PQP93492.1"/>
    <property type="molecule type" value="Genomic_DNA"/>
</dbReference>
<reference evidence="2 3" key="1">
    <citation type="submission" date="2018-02" db="EMBL/GenBank/DDBJ databases">
        <title>Draft genome of wild Prunus yedoensis var. nudiflora.</title>
        <authorList>
            <person name="Baek S."/>
            <person name="Kim J.-H."/>
            <person name="Choi K."/>
            <person name="Kim G.-B."/>
            <person name="Cho A."/>
            <person name="Jang H."/>
            <person name="Shin C.-H."/>
            <person name="Yu H.-J."/>
            <person name="Mun J.-H."/>
        </authorList>
    </citation>
    <scope>NUCLEOTIDE SEQUENCE [LARGE SCALE GENOMIC DNA]</scope>
    <source>
        <strain evidence="3">cv. Jeju island</strain>
        <tissue evidence="2">Leaf</tissue>
    </source>
</reference>
<dbReference type="PANTHER" id="PTHR31182">
    <property type="entry name" value="C2 NT-TYPE DOMAIN-CONTAINING PROTEIN"/>
    <property type="match status" value="1"/>
</dbReference>
<protein>
    <recommendedName>
        <fullName evidence="4">C2 NT-type domain-containing protein</fullName>
    </recommendedName>
</protein>
<comment type="caution">
    <text evidence="2">The sequence shown here is derived from an EMBL/GenBank/DDBJ whole genome shotgun (WGS) entry which is preliminary data.</text>
</comment>
<feature type="compositionally biased region" description="Basic and acidic residues" evidence="1">
    <location>
        <begin position="201"/>
        <end position="210"/>
    </location>
</feature>
<sequence>MMRWPPWPPISTKKFEVVIVAGRLEGLDKTQFEGERRALVEVKWKGQKGKALGSLRRSVKRNFTKEGGIRDDGGAQYASVSEEKELGLNVPLNVLVVASESKPSLSVSLSILEMRATQELSQTVPRSLLSDEAISTEKDEFSPFKAGLRKVKILRDYVSFGKSKKACVEEDSSDSRSSARSEDAASNYPFDTDSLDDDAREESYHGRRGN</sequence>
<gene>
    <name evidence="2" type="ORF">Pyn_19673</name>
</gene>
<dbReference type="STRING" id="2094558.A0A314XI61"/>
<evidence type="ECO:0000256" key="1">
    <source>
        <dbReference type="SAM" id="MobiDB-lite"/>
    </source>
</evidence>
<evidence type="ECO:0000313" key="2">
    <source>
        <dbReference type="EMBL" id="PQP93492.1"/>
    </source>
</evidence>
<dbReference type="Proteomes" id="UP000250321">
    <property type="component" value="Unassembled WGS sequence"/>
</dbReference>
<feature type="compositionally biased region" description="Basic and acidic residues" evidence="1">
    <location>
        <begin position="173"/>
        <end position="183"/>
    </location>
</feature>
<name>A0A314XI61_PRUYE</name>
<dbReference type="PANTHER" id="PTHR31182:SF23">
    <property type="entry name" value="SPLICING FACTOR 3A SUBUNIT"/>
    <property type="match status" value="1"/>
</dbReference>
<accession>A0A314XI61</accession>